<name>A0A699Q5D1_TANCI</name>
<comment type="caution">
    <text evidence="1">The sequence shown here is derived from an EMBL/GenBank/DDBJ whole genome shotgun (WGS) entry which is preliminary data.</text>
</comment>
<proteinExistence type="predicted"/>
<gene>
    <name evidence="1" type="ORF">Tci_828531</name>
</gene>
<dbReference type="AlphaFoldDB" id="A0A699Q5D1"/>
<reference evidence="1" key="1">
    <citation type="journal article" date="2019" name="Sci. Rep.">
        <title>Draft genome of Tanacetum cinerariifolium, the natural source of mosquito coil.</title>
        <authorList>
            <person name="Yamashiro T."/>
            <person name="Shiraishi A."/>
            <person name="Satake H."/>
            <person name="Nakayama K."/>
        </authorList>
    </citation>
    <scope>NUCLEOTIDE SEQUENCE</scope>
</reference>
<feature type="non-terminal residue" evidence="1">
    <location>
        <position position="1"/>
    </location>
</feature>
<sequence length="110" mass="12063">ILTHPTVYGWRGDGGVWRGAVVEAVSWDEGDEGGDEMMWRWRVTMVVLGGDDGAAVVGVWRLLEWTNGEWRRVVESGVEDRLDRVVGSLFGFVGNARRKSFPAAAAEDGG</sequence>
<accession>A0A699Q5D1</accession>
<dbReference type="EMBL" id="BKCJ010969962">
    <property type="protein sequence ID" value="GFC56561.1"/>
    <property type="molecule type" value="Genomic_DNA"/>
</dbReference>
<evidence type="ECO:0000313" key="1">
    <source>
        <dbReference type="EMBL" id="GFC56561.1"/>
    </source>
</evidence>
<protein>
    <submittedName>
        <fullName evidence="1">Uncharacterized protein</fullName>
    </submittedName>
</protein>
<organism evidence="1">
    <name type="scientific">Tanacetum cinerariifolium</name>
    <name type="common">Dalmatian daisy</name>
    <name type="synonym">Chrysanthemum cinerariifolium</name>
    <dbReference type="NCBI Taxonomy" id="118510"/>
    <lineage>
        <taxon>Eukaryota</taxon>
        <taxon>Viridiplantae</taxon>
        <taxon>Streptophyta</taxon>
        <taxon>Embryophyta</taxon>
        <taxon>Tracheophyta</taxon>
        <taxon>Spermatophyta</taxon>
        <taxon>Magnoliopsida</taxon>
        <taxon>eudicotyledons</taxon>
        <taxon>Gunneridae</taxon>
        <taxon>Pentapetalae</taxon>
        <taxon>asterids</taxon>
        <taxon>campanulids</taxon>
        <taxon>Asterales</taxon>
        <taxon>Asteraceae</taxon>
        <taxon>Asteroideae</taxon>
        <taxon>Anthemideae</taxon>
        <taxon>Anthemidinae</taxon>
        <taxon>Tanacetum</taxon>
    </lineage>
</organism>